<proteinExistence type="inferred from homology"/>
<feature type="domain" description="Glycerol-3-phosphate dehydrogenase NAD-dependent N-terminal" evidence="4">
    <location>
        <begin position="4"/>
        <end position="159"/>
    </location>
</feature>
<evidence type="ECO:0000313" key="6">
    <source>
        <dbReference type="EMBL" id="CAB4679034.1"/>
    </source>
</evidence>
<dbReference type="EMBL" id="CAFBRC010000040">
    <property type="protein sequence ID" value="CAB5075197.1"/>
    <property type="molecule type" value="Genomic_DNA"/>
</dbReference>
<dbReference type="EMBL" id="CAEZXB010000018">
    <property type="protein sequence ID" value="CAB4679034.1"/>
    <property type="molecule type" value="Genomic_DNA"/>
</dbReference>
<evidence type="ECO:0000259" key="5">
    <source>
        <dbReference type="Pfam" id="PF07479"/>
    </source>
</evidence>
<sequence>MTSISILGAGSWGTAFAQVVADAGHQVLLWGRDEAVIAEINSRHMNSKFHAGIALSESITATSDAPRALAADVVVLAVPTQALRSNLQAWKPYISDDSLVVSLLKGLEMTTSLRVSEIVAQEWGHQADRFALVTGPNLAGEIIARQPAAGVVASSSEQSALLLQSLSGAPYFRPYTSTDVVGCEIAGVGKNVIAFTVGMAVGLGMGDNTQATVITRGLAEITRLGVAMGAEDATFSGLAGLGDLVATCSSPLSRNRTFGERLGKGLTLSEATEAASTTAEAVKSARPLLELAIRHGESMPITEAVVAVIEGALTPTDAVRKLMSREKRAE</sequence>
<name>A0A6J6N2E1_9ZZZZ</name>
<dbReference type="Pfam" id="PF07479">
    <property type="entry name" value="NAD_Gly3P_dh_C"/>
    <property type="match status" value="1"/>
</dbReference>
<dbReference type="InterPro" id="IPR008927">
    <property type="entry name" value="6-PGluconate_DH-like_C_sf"/>
</dbReference>
<dbReference type="InterPro" id="IPR006109">
    <property type="entry name" value="G3P_DH_NAD-dep_C"/>
</dbReference>
<evidence type="ECO:0000256" key="2">
    <source>
        <dbReference type="ARBA" id="ARBA00023002"/>
    </source>
</evidence>
<evidence type="ECO:0000313" key="9">
    <source>
        <dbReference type="EMBL" id="CAB5075197.1"/>
    </source>
</evidence>
<evidence type="ECO:0000313" key="8">
    <source>
        <dbReference type="EMBL" id="CAB4844055.1"/>
    </source>
</evidence>
<organism evidence="6">
    <name type="scientific">freshwater metagenome</name>
    <dbReference type="NCBI Taxonomy" id="449393"/>
    <lineage>
        <taxon>unclassified sequences</taxon>
        <taxon>metagenomes</taxon>
        <taxon>ecological metagenomes</taxon>
    </lineage>
</organism>
<dbReference type="PANTHER" id="PTHR11728">
    <property type="entry name" value="GLYCEROL-3-PHOSPHATE DEHYDROGENASE"/>
    <property type="match status" value="1"/>
</dbReference>
<dbReference type="EMBL" id="CAFBAA010000025">
    <property type="protein sequence ID" value="CAB4844055.1"/>
    <property type="molecule type" value="Genomic_DNA"/>
</dbReference>
<gene>
    <name evidence="6" type="ORF">UFOPK2342_01001</name>
    <name evidence="7" type="ORF">UFOPK2423_01094</name>
    <name evidence="8" type="ORF">UFOPK3266_01039</name>
    <name evidence="9" type="ORF">UFOPK4367_00747</name>
</gene>
<dbReference type="Pfam" id="PF01210">
    <property type="entry name" value="NAD_Gly3P_dh_N"/>
    <property type="match status" value="1"/>
</dbReference>
<dbReference type="PIRSF" id="PIRSF000114">
    <property type="entry name" value="Glycerol-3-P_dh"/>
    <property type="match status" value="1"/>
</dbReference>
<dbReference type="NCBIfam" id="NF000940">
    <property type="entry name" value="PRK00094.1-2"/>
    <property type="match status" value="1"/>
</dbReference>
<feature type="domain" description="Glycerol-3-phosphate dehydrogenase NAD-dependent C-terminal" evidence="5">
    <location>
        <begin position="179"/>
        <end position="319"/>
    </location>
</feature>
<dbReference type="GO" id="GO:0005829">
    <property type="term" value="C:cytosol"/>
    <property type="evidence" value="ECO:0007669"/>
    <property type="project" value="TreeGrafter"/>
</dbReference>
<dbReference type="AlphaFoldDB" id="A0A6J6N2E1"/>
<dbReference type="FunFam" id="3.40.50.720:FF:000019">
    <property type="entry name" value="Glycerol-3-phosphate dehydrogenase [NAD(P)+]"/>
    <property type="match status" value="1"/>
</dbReference>
<evidence type="ECO:0000256" key="1">
    <source>
        <dbReference type="ARBA" id="ARBA00011009"/>
    </source>
</evidence>
<dbReference type="Gene3D" id="3.40.50.720">
    <property type="entry name" value="NAD(P)-binding Rossmann-like Domain"/>
    <property type="match status" value="1"/>
</dbReference>
<dbReference type="GO" id="GO:0046168">
    <property type="term" value="P:glycerol-3-phosphate catabolic process"/>
    <property type="evidence" value="ECO:0007669"/>
    <property type="project" value="InterPro"/>
</dbReference>
<dbReference type="InterPro" id="IPR013328">
    <property type="entry name" value="6PGD_dom2"/>
</dbReference>
<dbReference type="FunFam" id="1.10.1040.10:FF:000001">
    <property type="entry name" value="Glycerol-3-phosphate dehydrogenase [NAD(P)+]"/>
    <property type="match status" value="1"/>
</dbReference>
<dbReference type="PANTHER" id="PTHR11728:SF1">
    <property type="entry name" value="GLYCEROL-3-PHOSPHATE DEHYDROGENASE [NAD(+)] 2, CHLOROPLASTIC"/>
    <property type="match status" value="1"/>
</dbReference>
<dbReference type="SUPFAM" id="SSF51735">
    <property type="entry name" value="NAD(P)-binding Rossmann-fold domains"/>
    <property type="match status" value="1"/>
</dbReference>
<dbReference type="EMBL" id="CAEZXN010000024">
    <property type="protein sequence ID" value="CAB4699509.1"/>
    <property type="molecule type" value="Genomic_DNA"/>
</dbReference>
<dbReference type="PRINTS" id="PR00077">
    <property type="entry name" value="GPDHDRGNASE"/>
</dbReference>
<keyword evidence="2" id="KW-0560">Oxidoreductase</keyword>
<evidence type="ECO:0000256" key="3">
    <source>
        <dbReference type="ARBA" id="ARBA00023027"/>
    </source>
</evidence>
<protein>
    <submittedName>
        <fullName evidence="6">Unannotated protein</fullName>
    </submittedName>
</protein>
<dbReference type="GO" id="GO:0047952">
    <property type="term" value="F:glycerol-3-phosphate dehydrogenase [NAD(P)+] activity"/>
    <property type="evidence" value="ECO:0007669"/>
    <property type="project" value="TreeGrafter"/>
</dbReference>
<dbReference type="GO" id="GO:0051287">
    <property type="term" value="F:NAD binding"/>
    <property type="evidence" value="ECO:0007669"/>
    <property type="project" value="InterPro"/>
</dbReference>
<dbReference type="SUPFAM" id="SSF48179">
    <property type="entry name" value="6-phosphogluconate dehydrogenase C-terminal domain-like"/>
    <property type="match status" value="1"/>
</dbReference>
<reference evidence="6" key="1">
    <citation type="submission" date="2020-05" db="EMBL/GenBank/DDBJ databases">
        <authorList>
            <person name="Chiriac C."/>
            <person name="Salcher M."/>
            <person name="Ghai R."/>
            <person name="Kavagutti S V."/>
        </authorList>
    </citation>
    <scope>NUCLEOTIDE SEQUENCE</scope>
</reference>
<keyword evidence="3" id="KW-0520">NAD</keyword>
<comment type="similarity">
    <text evidence="1">Belongs to the NAD-dependent glycerol-3-phosphate dehydrogenase family.</text>
</comment>
<dbReference type="InterPro" id="IPR011128">
    <property type="entry name" value="G3P_DH_NAD-dep_N"/>
</dbReference>
<dbReference type="GO" id="GO:0005975">
    <property type="term" value="P:carbohydrate metabolic process"/>
    <property type="evidence" value="ECO:0007669"/>
    <property type="project" value="InterPro"/>
</dbReference>
<evidence type="ECO:0000313" key="7">
    <source>
        <dbReference type="EMBL" id="CAB4699509.1"/>
    </source>
</evidence>
<evidence type="ECO:0000259" key="4">
    <source>
        <dbReference type="Pfam" id="PF01210"/>
    </source>
</evidence>
<accession>A0A6J6N2E1</accession>
<dbReference type="InterPro" id="IPR036291">
    <property type="entry name" value="NAD(P)-bd_dom_sf"/>
</dbReference>
<dbReference type="NCBIfam" id="NF000942">
    <property type="entry name" value="PRK00094.1-4"/>
    <property type="match status" value="1"/>
</dbReference>
<dbReference type="InterPro" id="IPR006168">
    <property type="entry name" value="G3P_DH_NAD-dep"/>
</dbReference>
<dbReference type="Gene3D" id="1.10.1040.10">
    <property type="entry name" value="N-(1-d-carboxylethyl)-l-norvaline Dehydrogenase, domain 2"/>
    <property type="match status" value="1"/>
</dbReference>
<dbReference type="HAMAP" id="MF_00394">
    <property type="entry name" value="NAD_Glyc3P_dehydrog"/>
    <property type="match status" value="1"/>
</dbReference>